<dbReference type="SUPFAM" id="SSF47336">
    <property type="entry name" value="ACP-like"/>
    <property type="match status" value="1"/>
</dbReference>
<evidence type="ECO:0000313" key="6">
    <source>
        <dbReference type="Proteomes" id="UP000515561"/>
    </source>
</evidence>
<dbReference type="Pfam" id="PF00501">
    <property type="entry name" value="AMP-binding"/>
    <property type="match status" value="1"/>
</dbReference>
<dbReference type="InterPro" id="IPR045851">
    <property type="entry name" value="AMP-bd_C_sf"/>
</dbReference>
<dbReference type="SUPFAM" id="SSF52777">
    <property type="entry name" value="CoA-dependent acyltransferases"/>
    <property type="match status" value="2"/>
</dbReference>
<proteinExistence type="predicted"/>
<evidence type="ECO:0000256" key="2">
    <source>
        <dbReference type="ARBA" id="ARBA00022450"/>
    </source>
</evidence>
<dbReference type="CDD" id="cd19531">
    <property type="entry name" value="LCL_NRPS-like"/>
    <property type="match status" value="1"/>
</dbReference>
<dbReference type="InterPro" id="IPR009081">
    <property type="entry name" value="PP-bd_ACP"/>
</dbReference>
<dbReference type="PANTHER" id="PTHR45527">
    <property type="entry name" value="NONRIBOSOMAL PEPTIDE SYNTHETASE"/>
    <property type="match status" value="1"/>
</dbReference>
<dbReference type="RefSeq" id="WP_184091623.1">
    <property type="nucleotide sequence ID" value="NZ_AP023367.1"/>
</dbReference>
<dbReference type="Pfam" id="PF00668">
    <property type="entry name" value="Condensation"/>
    <property type="match status" value="1"/>
</dbReference>
<dbReference type="Pfam" id="PF13193">
    <property type="entry name" value="AMP-binding_C"/>
    <property type="match status" value="1"/>
</dbReference>
<dbReference type="InterPro" id="IPR036736">
    <property type="entry name" value="ACP-like_sf"/>
</dbReference>
<dbReference type="KEGG" id="acel:acsn021_37390"/>
<dbReference type="GO" id="GO:0003824">
    <property type="term" value="F:catalytic activity"/>
    <property type="evidence" value="ECO:0007669"/>
    <property type="project" value="InterPro"/>
</dbReference>
<dbReference type="EMBL" id="AP023367">
    <property type="protein sequence ID" value="BCJ96170.1"/>
    <property type="molecule type" value="Genomic_DNA"/>
</dbReference>
<dbReference type="GO" id="GO:0008610">
    <property type="term" value="P:lipid biosynthetic process"/>
    <property type="evidence" value="ECO:0007669"/>
    <property type="project" value="UniProtKB-ARBA"/>
</dbReference>
<comment type="cofactor">
    <cofactor evidence="1">
        <name>pantetheine 4'-phosphate</name>
        <dbReference type="ChEBI" id="CHEBI:47942"/>
    </cofactor>
</comment>
<keyword evidence="3" id="KW-0597">Phosphoprotein</keyword>
<dbReference type="Gene3D" id="1.10.1200.10">
    <property type="entry name" value="ACP-like"/>
    <property type="match status" value="1"/>
</dbReference>
<evidence type="ECO:0000256" key="3">
    <source>
        <dbReference type="ARBA" id="ARBA00022553"/>
    </source>
</evidence>
<dbReference type="PANTHER" id="PTHR45527:SF1">
    <property type="entry name" value="FATTY ACID SYNTHASE"/>
    <property type="match status" value="1"/>
</dbReference>
<dbReference type="NCBIfam" id="TIGR01733">
    <property type="entry name" value="AA-adenyl-dom"/>
    <property type="match status" value="1"/>
</dbReference>
<dbReference type="InterPro" id="IPR023213">
    <property type="entry name" value="CAT-like_dom_sf"/>
</dbReference>
<sequence>MSDVLQKRISKSLEEHKSLIAIEYGDKSISYRDLDYLSRYISTVITDQCGSGELIGVCMNDRFYYIAALLGILTAGCIFVPLDLLNPAARIREMIKDTGIKHVIGDNAGIEYIGKVEGINFISEDEFCRNGFENTPKALSVTYDQEDKVYVYFTSGSTGKPKAIVGRNKGLLHFIDWEIGAFNLDRSFTFSQFTNPGFDVFLRDILVPLCCGGKIVIPDQLGTILDGEHLSNWINIKKINLIHCVPSLFRQMNSENLSEMDFQELKYVLLAGEKVVPSELRNWYEKIGERIHLINLYGPTETTLAKFFYPIRKEDIERDVMPIGKPIKGARAIILDKNMNICNELVTGEIFIRTPYRTFGYLNDDEQNRQKFIRNPFSQNPEDIIYKTGDLGRLLPDGNIELMGRMDRQVKIRGIRVELEEIESILLGHDLINEVAIIKNEISENSSVILIAFITVKGSNSGDDVLKEVDKYLKELLPAHMLPSDIVITQSIPKLANGKINYKAVGEMYRDNKTLQVRPRDEIEKKLYEIWTKLLGRNTFSITDSFFKLGGNSLNLMRLISNISRVFDIKVSLGVLFENNTIEKQAIVIRKSAVVESLTTEMKYVGKREYYPLSYAQKRLYILDRMFQENIMYNLSEIVRLKGPVDINKVESIFKDLIRRHESLRTSFSTMDGIPVMKVVDEVPFRIEVYDAADNSWEEVLAQFIHPFDLRSAPLLRVGIIKLGLDNFIMVIDMHHIISDAISMNIIIKDFITLYKSKQLPYLNSRYIDYALWQDSSEFKVILENQKKFWISQFENGIPYLELPLDFERPSVQTFEGDIQIMSLGKEEAIFLKEISAKNDTTLFASLLAVFNILLYKITGSTDIILGTPVSGRSYESFENIVGMFVNTLVLRNQINENQSFSEILLNVSENTRQVLKYQDYPFDELVKDVYVNRDTTRNPVFDVMFQLQDFDIQEINVEGVEITPIERNVVSNFDMTFSATKLKDKIKVAIVYNKKLLQVETVQKWMEYFRRILYAVSKDEQIKVCDIQHMDEQEVKKIKSILNLYEKPLDITFDF</sequence>
<dbReference type="Gene3D" id="3.30.559.10">
    <property type="entry name" value="Chloramphenicol acetyltransferase-like domain"/>
    <property type="match status" value="1"/>
</dbReference>
<dbReference type="PROSITE" id="PS00012">
    <property type="entry name" value="PHOSPHOPANTETHEINE"/>
    <property type="match status" value="1"/>
</dbReference>
<dbReference type="Pfam" id="PF00550">
    <property type="entry name" value="PP-binding"/>
    <property type="match status" value="1"/>
</dbReference>
<dbReference type="Gene3D" id="3.40.50.980">
    <property type="match status" value="2"/>
</dbReference>
<evidence type="ECO:0000256" key="4">
    <source>
        <dbReference type="ARBA" id="ARBA00023194"/>
    </source>
</evidence>
<accession>A0A6S6R9N1</accession>
<dbReference type="InterPro" id="IPR025110">
    <property type="entry name" value="AMP-bd_C"/>
</dbReference>
<dbReference type="GO" id="GO:0043041">
    <property type="term" value="P:amino acid activation for nonribosomal peptide biosynthetic process"/>
    <property type="evidence" value="ECO:0007669"/>
    <property type="project" value="TreeGrafter"/>
</dbReference>
<dbReference type="AlphaFoldDB" id="A0A6S6R9N1"/>
<dbReference type="GO" id="GO:0031177">
    <property type="term" value="F:phosphopantetheine binding"/>
    <property type="evidence" value="ECO:0007669"/>
    <property type="project" value="TreeGrafter"/>
</dbReference>
<dbReference type="GO" id="GO:0017000">
    <property type="term" value="P:antibiotic biosynthetic process"/>
    <property type="evidence" value="ECO:0007669"/>
    <property type="project" value="UniProtKB-KW"/>
</dbReference>
<protein>
    <submittedName>
        <fullName evidence="5">Uncharacterized protein</fullName>
    </submittedName>
</protein>
<keyword evidence="4" id="KW-0045">Antibiotic biosynthesis</keyword>
<dbReference type="InterPro" id="IPR020845">
    <property type="entry name" value="AMP-binding_CS"/>
</dbReference>
<keyword evidence="2" id="KW-0596">Phosphopantetheine</keyword>
<organism evidence="5 6">
    <name type="scientific">Anaerocolumna cellulosilytica</name>
    <dbReference type="NCBI Taxonomy" id="433286"/>
    <lineage>
        <taxon>Bacteria</taxon>
        <taxon>Bacillati</taxon>
        <taxon>Bacillota</taxon>
        <taxon>Clostridia</taxon>
        <taxon>Lachnospirales</taxon>
        <taxon>Lachnospiraceae</taxon>
        <taxon>Anaerocolumna</taxon>
    </lineage>
</organism>
<dbReference type="CDD" id="cd05930">
    <property type="entry name" value="A_NRPS"/>
    <property type="match status" value="1"/>
</dbReference>
<dbReference type="InterPro" id="IPR001242">
    <property type="entry name" value="Condensation_dom"/>
</dbReference>
<evidence type="ECO:0000256" key="1">
    <source>
        <dbReference type="ARBA" id="ARBA00001957"/>
    </source>
</evidence>
<dbReference type="GO" id="GO:0044550">
    <property type="term" value="P:secondary metabolite biosynthetic process"/>
    <property type="evidence" value="ECO:0007669"/>
    <property type="project" value="TreeGrafter"/>
</dbReference>
<dbReference type="InterPro" id="IPR006162">
    <property type="entry name" value="Ppantetheine_attach_site"/>
</dbReference>
<dbReference type="InterPro" id="IPR000873">
    <property type="entry name" value="AMP-dep_synth/lig_dom"/>
</dbReference>
<dbReference type="Gene3D" id="3.30.559.30">
    <property type="entry name" value="Nonribosomal peptide synthetase, condensation domain"/>
    <property type="match status" value="1"/>
</dbReference>
<gene>
    <name evidence="5" type="ORF">acsn021_37390</name>
</gene>
<reference evidence="5 6" key="1">
    <citation type="journal article" date="2016" name="Int. J. Syst. Evol. Microbiol.">
        <title>Descriptions of Anaerotaenia torta gen. nov., sp. nov. and Anaerocolumna cellulosilytica gen. nov., sp. nov. isolated from a methanogenic reactor of cattle waste.</title>
        <authorList>
            <person name="Uek A."/>
            <person name="Ohtaki Y."/>
            <person name="Kaku N."/>
            <person name="Ueki K."/>
        </authorList>
    </citation>
    <scope>NUCLEOTIDE SEQUENCE [LARGE SCALE GENOMIC DNA]</scope>
    <source>
        <strain evidence="5 6">SN021</strain>
    </source>
</reference>
<dbReference type="Gene3D" id="3.30.300.30">
    <property type="match status" value="1"/>
</dbReference>
<dbReference type="InterPro" id="IPR010071">
    <property type="entry name" value="AA_adenyl_dom"/>
</dbReference>
<name>A0A6S6R9N1_9FIRM</name>
<dbReference type="PROSITE" id="PS00455">
    <property type="entry name" value="AMP_BINDING"/>
    <property type="match status" value="1"/>
</dbReference>
<dbReference type="GO" id="GO:0005737">
    <property type="term" value="C:cytoplasm"/>
    <property type="evidence" value="ECO:0007669"/>
    <property type="project" value="TreeGrafter"/>
</dbReference>
<dbReference type="PROSITE" id="PS50075">
    <property type="entry name" value="CARRIER"/>
    <property type="match status" value="1"/>
</dbReference>
<evidence type="ECO:0000313" key="5">
    <source>
        <dbReference type="EMBL" id="BCJ96170.1"/>
    </source>
</evidence>
<dbReference type="SUPFAM" id="SSF56801">
    <property type="entry name" value="Acetyl-CoA synthetase-like"/>
    <property type="match status" value="1"/>
</dbReference>
<dbReference type="Gene3D" id="2.30.38.10">
    <property type="entry name" value="Luciferase, Domain 3"/>
    <property type="match status" value="1"/>
</dbReference>
<dbReference type="Proteomes" id="UP000515561">
    <property type="component" value="Chromosome"/>
</dbReference>
<keyword evidence="6" id="KW-1185">Reference proteome</keyword>